<dbReference type="AlphaFoldDB" id="A0A081C081"/>
<dbReference type="EMBL" id="DF820466">
    <property type="protein sequence ID" value="GAK57986.1"/>
    <property type="molecule type" value="Genomic_DNA"/>
</dbReference>
<dbReference type="eggNOG" id="ENOG5033GAH">
    <property type="taxonomic scope" value="Bacteria"/>
</dbReference>
<reference evidence="1" key="1">
    <citation type="journal article" date="2015" name="PeerJ">
        <title>First genomic representation of candidate bacterial phylum KSB3 points to enhanced environmental sensing as a trigger of wastewater bulking.</title>
        <authorList>
            <person name="Sekiguchi Y."/>
            <person name="Ohashi A."/>
            <person name="Parks D.H."/>
            <person name="Yamauchi T."/>
            <person name="Tyson G.W."/>
            <person name="Hugenholtz P."/>
        </authorList>
    </citation>
    <scope>NUCLEOTIDE SEQUENCE [LARGE SCALE GENOMIC DNA]</scope>
</reference>
<dbReference type="Proteomes" id="UP000030661">
    <property type="component" value="Unassembled WGS sequence"/>
</dbReference>
<keyword evidence="2" id="KW-1185">Reference proteome</keyword>
<gene>
    <name evidence="1" type="ORF">U27_04959</name>
</gene>
<evidence type="ECO:0000313" key="2">
    <source>
        <dbReference type="Proteomes" id="UP000030661"/>
    </source>
</evidence>
<organism evidence="1">
    <name type="scientific">Vecturithrix granuli</name>
    <dbReference type="NCBI Taxonomy" id="1499967"/>
    <lineage>
        <taxon>Bacteria</taxon>
        <taxon>Candidatus Moduliflexota</taxon>
        <taxon>Candidatus Vecturitrichia</taxon>
        <taxon>Candidatus Vecturitrichales</taxon>
        <taxon>Candidatus Vecturitrichaceae</taxon>
        <taxon>Candidatus Vecturithrix</taxon>
    </lineage>
</organism>
<protein>
    <submittedName>
        <fullName evidence="1">Uncharacterized protein</fullName>
    </submittedName>
</protein>
<name>A0A081C081_VECG1</name>
<accession>A0A081C081</accession>
<proteinExistence type="predicted"/>
<sequence>MPEVMDNLSIQQIAKLIQAMNRQELETLYLLLTEEGKELFNRKQDVEERRIHLLSREEVFNVS</sequence>
<dbReference type="HOGENOM" id="CLU_2894850_0_0_0"/>
<evidence type="ECO:0000313" key="1">
    <source>
        <dbReference type="EMBL" id="GAK57986.1"/>
    </source>
</evidence>